<feature type="domain" description="Acyl-CoA dehydrogenase/oxidase C-terminal" evidence="5">
    <location>
        <begin position="313"/>
        <end position="464"/>
    </location>
</feature>
<dbReference type="RefSeq" id="WP_085074901.1">
    <property type="nucleotide sequence ID" value="NZ_BLKU01000005.1"/>
</dbReference>
<dbReference type="InterPro" id="IPR052904">
    <property type="entry name" value="Acyl-CoA_dehydrogenase-like"/>
</dbReference>
<evidence type="ECO:0000313" key="9">
    <source>
        <dbReference type="EMBL" id="QPI37922.1"/>
    </source>
</evidence>
<dbReference type="InterPro" id="IPR006091">
    <property type="entry name" value="Acyl-CoA_Oxase/DH_mid-dom"/>
</dbReference>
<dbReference type="Gene3D" id="1.20.140.10">
    <property type="entry name" value="Butyryl-CoA Dehydrogenase, subunit A, domain 3"/>
    <property type="match status" value="1"/>
</dbReference>
<dbReference type="EMBL" id="BLKU01000005">
    <property type="protein sequence ID" value="GFG65752.1"/>
    <property type="molecule type" value="Genomic_DNA"/>
</dbReference>
<evidence type="ECO:0000259" key="6">
    <source>
        <dbReference type="Pfam" id="PF02770"/>
    </source>
</evidence>
<feature type="domain" description="Acyl-CoA oxidase/dehydrogenase middle" evidence="6">
    <location>
        <begin position="196"/>
        <end position="293"/>
    </location>
</feature>
<reference evidence="8" key="2">
    <citation type="submission" date="2020-02" db="EMBL/GenBank/DDBJ databases">
        <authorList>
            <person name="Matsumoto Y."/>
            <person name="Kinjo T."/>
            <person name="Motooka D."/>
            <person name="Nabeya D."/>
            <person name="Jung N."/>
            <person name="Uechi K."/>
            <person name="Horii T."/>
            <person name="Iida T."/>
            <person name="Fujita J."/>
            <person name="Nakamura S."/>
        </authorList>
    </citation>
    <scope>NUCLEOTIDE SEQUENCE</scope>
    <source>
        <strain evidence="8">JCM 13573</strain>
    </source>
</reference>
<dbReference type="InterPro" id="IPR041504">
    <property type="entry name" value="AidB_N"/>
</dbReference>
<dbReference type="Gene3D" id="6.10.250.600">
    <property type="match status" value="1"/>
</dbReference>
<reference evidence="9" key="3">
    <citation type="submission" date="2020-11" db="EMBL/GenBank/DDBJ databases">
        <title>Intraspecies plasmid and genomic variation of Mycobacterium kubicae revealed by the complete genome sequences of two clinical isolates.</title>
        <authorList>
            <person name="Hendrix J.R."/>
            <person name="Epperson L.E."/>
            <person name="Honda J.R."/>
            <person name="Strong M."/>
        </authorList>
    </citation>
    <scope>NUCLEOTIDE SEQUENCE</scope>
    <source>
        <strain evidence="9">JCM 13573</strain>
    </source>
</reference>
<keyword evidence="2 4" id="KW-0285">Flavoprotein</keyword>
<proteinExistence type="inferred from homology"/>
<feature type="domain" description="Adaptive response protein AidB N-terminal" evidence="7">
    <location>
        <begin position="37"/>
        <end position="168"/>
    </location>
</feature>
<reference evidence="8 10" key="1">
    <citation type="journal article" date="2019" name="Emerg. Microbes Infect.">
        <title>Comprehensive subspecies identification of 175 nontuberculous mycobacteria species based on 7547 genomic profiles.</title>
        <authorList>
            <person name="Matsumoto Y."/>
            <person name="Kinjo T."/>
            <person name="Motooka D."/>
            <person name="Nabeya D."/>
            <person name="Jung N."/>
            <person name="Uechi K."/>
            <person name="Horii T."/>
            <person name="Iida T."/>
            <person name="Fujita J."/>
            <person name="Nakamura S."/>
        </authorList>
    </citation>
    <scope>NUCLEOTIDE SEQUENCE [LARGE SCALE GENOMIC DNA]</scope>
    <source>
        <strain evidence="8 10">JCM 13573</strain>
    </source>
</reference>
<evidence type="ECO:0000256" key="3">
    <source>
        <dbReference type="ARBA" id="ARBA00022827"/>
    </source>
</evidence>
<evidence type="ECO:0000256" key="1">
    <source>
        <dbReference type="ARBA" id="ARBA00009347"/>
    </source>
</evidence>
<evidence type="ECO:0000313" key="11">
    <source>
        <dbReference type="Proteomes" id="UP000663583"/>
    </source>
</evidence>
<organism evidence="9 11">
    <name type="scientific">Mycobacterium kubicae</name>
    <dbReference type="NCBI Taxonomy" id="120959"/>
    <lineage>
        <taxon>Bacteria</taxon>
        <taxon>Bacillati</taxon>
        <taxon>Actinomycetota</taxon>
        <taxon>Actinomycetes</taxon>
        <taxon>Mycobacteriales</taxon>
        <taxon>Mycobacteriaceae</taxon>
        <taxon>Mycobacterium</taxon>
        <taxon>Mycobacterium simiae complex</taxon>
    </lineage>
</organism>
<dbReference type="Pfam" id="PF18158">
    <property type="entry name" value="AidB_N"/>
    <property type="match status" value="1"/>
</dbReference>
<dbReference type="Proteomes" id="UP000465306">
    <property type="component" value="Unassembled WGS sequence"/>
</dbReference>
<dbReference type="PANTHER" id="PTHR42707">
    <property type="entry name" value="ACYL-COA DEHYDROGENASE"/>
    <property type="match status" value="1"/>
</dbReference>
<dbReference type="AlphaFoldDB" id="A0AAX1J9M5"/>
<accession>A0AAX1J9M5</accession>
<evidence type="ECO:0000256" key="2">
    <source>
        <dbReference type="ARBA" id="ARBA00022630"/>
    </source>
</evidence>
<evidence type="ECO:0000256" key="4">
    <source>
        <dbReference type="RuleBase" id="RU362125"/>
    </source>
</evidence>
<keyword evidence="3 4" id="KW-0274">FAD</keyword>
<dbReference type="Proteomes" id="UP000663583">
    <property type="component" value="Chromosome"/>
</dbReference>
<dbReference type="SUPFAM" id="SSF47203">
    <property type="entry name" value="Acyl-CoA dehydrogenase C-terminal domain-like"/>
    <property type="match status" value="1"/>
</dbReference>
<name>A0AAX1J9M5_9MYCO</name>
<dbReference type="InterPro" id="IPR009075">
    <property type="entry name" value="AcylCo_DH/oxidase_C"/>
</dbReference>
<dbReference type="KEGG" id="mku:I2456_27415"/>
<protein>
    <submittedName>
        <fullName evidence="9">Acyl-CoA dehydrogenase family protein</fullName>
    </submittedName>
    <submittedName>
        <fullName evidence="8">DNA alkylation response protein</fullName>
    </submittedName>
</protein>
<comment type="cofactor">
    <cofactor evidence="4">
        <name>FAD</name>
        <dbReference type="ChEBI" id="CHEBI:57692"/>
    </cofactor>
</comment>
<comment type="similarity">
    <text evidence="1 4">Belongs to the acyl-CoA dehydrogenase family.</text>
</comment>
<gene>
    <name evidence="8" type="primary">fadE35</name>
    <name evidence="9" type="ORF">I2456_27415</name>
    <name evidence="8" type="ORF">MKUB_32420</name>
</gene>
<dbReference type="InterPro" id="IPR036250">
    <property type="entry name" value="AcylCo_DH-like_C"/>
</dbReference>
<dbReference type="Pfam" id="PF00441">
    <property type="entry name" value="Acyl-CoA_dh_1"/>
    <property type="match status" value="1"/>
</dbReference>
<dbReference type="EMBL" id="CP065047">
    <property type="protein sequence ID" value="QPI37922.1"/>
    <property type="molecule type" value="Genomic_DNA"/>
</dbReference>
<dbReference type="GO" id="GO:0003995">
    <property type="term" value="F:acyl-CoA dehydrogenase activity"/>
    <property type="evidence" value="ECO:0007669"/>
    <property type="project" value="TreeGrafter"/>
</dbReference>
<evidence type="ECO:0000259" key="7">
    <source>
        <dbReference type="Pfam" id="PF18158"/>
    </source>
</evidence>
<keyword evidence="4" id="KW-0560">Oxidoreductase</keyword>
<evidence type="ECO:0000313" key="8">
    <source>
        <dbReference type="EMBL" id="GFG65752.1"/>
    </source>
</evidence>
<dbReference type="SUPFAM" id="SSF56645">
    <property type="entry name" value="Acyl-CoA dehydrogenase NM domain-like"/>
    <property type="match status" value="1"/>
</dbReference>
<dbReference type="Gene3D" id="2.40.110.20">
    <property type="match status" value="1"/>
</dbReference>
<dbReference type="Pfam" id="PF02770">
    <property type="entry name" value="Acyl-CoA_dh_M"/>
    <property type="match status" value="1"/>
</dbReference>
<sequence length="605" mass="66419">MGEYDPHYGFEAVDRLPFSTPEKAQRYRTENYQGATGLNWYRTDPTLQFIMSYYLPPDELAVAEPHLVRIGELMGGPVTRWAEETDRNPPYLERYDRWGHDVSRVVMPASFTQSKRAVLDAQQELREEAHRAGFRASLPLFASNYLLNQADIGLACALGTGGNMVRALVSAFAPTDVRDYVLAKLDSGEWEGEAAQLMTERTGGSDLGAIETTATPHGDAWLLNGFKWFASNCAGEAFIALAKPEGAPDSSRGVASFLVLRTRRDGSRNGVRIRRLKDKLGTRSVASGEIELVDAEAFLLSGAPQGEAGPSDGKGLGRMMELTNRLRLGIAAFALGNARRALVESLCYTRQRQAFGGALIDKPLVRRKLAELIVDVEATQAMVFDGIGFPNHRQPKAIRQRIAVPVTKLKVCRLGITAASDAIELHGGNGYIETWPVARLLRDAQVNTIWEGSDNILSLDVRRGIEQSRAHEPLLARMRDAVSVSHDDDTTGLVAGRIEDLDAAITAWSKLDGDIAEARLLPLAQFMGDVYAGALLTEQAAWERETRGTDRKALVARLYARRYLADPGPLRGIDADTDEALERFDELVAGALCLDEQTQNRANPS</sequence>
<evidence type="ECO:0000259" key="5">
    <source>
        <dbReference type="Pfam" id="PF00441"/>
    </source>
</evidence>
<keyword evidence="10" id="KW-1185">Reference proteome</keyword>
<dbReference type="PANTHER" id="PTHR42707:SF2">
    <property type="entry name" value="ACD11 DEHYDROGENASE"/>
    <property type="match status" value="1"/>
</dbReference>
<evidence type="ECO:0000313" key="10">
    <source>
        <dbReference type="Proteomes" id="UP000465306"/>
    </source>
</evidence>
<dbReference type="InterPro" id="IPR009100">
    <property type="entry name" value="AcylCoA_DH/oxidase_NM_dom_sf"/>
</dbReference>